<keyword evidence="3" id="KW-1185">Reference proteome</keyword>
<keyword evidence="1" id="KW-0812">Transmembrane</keyword>
<sequence length="502" mass="56450">MTKLTNFTFVTHKGARPEKQELVKPHLMRESQTKRREARQRRQHTLGGLPLSLPFHTVPPRIQPASLAQAQDFTPTDPTTTPVAWDLRREPLEFSSSEACASPQSAALKAAEAEAERRYRLPVGVPVDAIFSDIFKSHSSNHKIEEHQSPNGSGRSIYERLASNESINYWSKQAATSSDHTILVTAAALSYCAYRDTAKDASGVGHGFFKDRTLSMINRALEKPETATSDDNIAAVTSVCMYENVQGNNVIVTHLKGLRQMIDIRKSMNNLKSSAVQHMNETALLQDMMYAACSNMPPIMFEVEGPTLRDVRMGCRLDTCFSQSPLRVLNDAFCAVSVPELSSSSDTLKDAFDAFEMMCIEAFDPDIALDEAFSFKSRYEGIWARLRLGDDNERREVPVSTKDKVKEAIHLTAKMHFRAVVLKIQHEEDINTEDMKKLHATTRSIPLWFFKVAPYVFLWILLTGGAASAKQPLYRRHFVSEILRLGTSLGIFDWLAFKREST</sequence>
<protein>
    <submittedName>
        <fullName evidence="2">Uncharacterized protein</fullName>
    </submittedName>
</protein>
<dbReference type="OrthoDB" id="4159781at2759"/>
<feature type="transmembrane region" description="Helical" evidence="1">
    <location>
        <begin position="445"/>
        <end position="467"/>
    </location>
</feature>
<accession>A0A6A5TH66</accession>
<organism evidence="2 3">
    <name type="scientific">Byssothecium circinans</name>
    <dbReference type="NCBI Taxonomy" id="147558"/>
    <lineage>
        <taxon>Eukaryota</taxon>
        <taxon>Fungi</taxon>
        <taxon>Dikarya</taxon>
        <taxon>Ascomycota</taxon>
        <taxon>Pezizomycotina</taxon>
        <taxon>Dothideomycetes</taxon>
        <taxon>Pleosporomycetidae</taxon>
        <taxon>Pleosporales</taxon>
        <taxon>Massarineae</taxon>
        <taxon>Massarinaceae</taxon>
        <taxon>Byssothecium</taxon>
    </lineage>
</organism>
<dbReference type="AlphaFoldDB" id="A0A6A5TH66"/>
<gene>
    <name evidence="2" type="ORF">CC80DRAFT_508183</name>
</gene>
<proteinExistence type="predicted"/>
<evidence type="ECO:0000313" key="2">
    <source>
        <dbReference type="EMBL" id="KAF1952125.1"/>
    </source>
</evidence>
<dbReference type="PANTHER" id="PTHR37540:SF5">
    <property type="entry name" value="TRANSCRIPTION FACTOR DOMAIN-CONTAINING PROTEIN"/>
    <property type="match status" value="1"/>
</dbReference>
<dbReference type="Proteomes" id="UP000800035">
    <property type="component" value="Unassembled WGS sequence"/>
</dbReference>
<evidence type="ECO:0000256" key="1">
    <source>
        <dbReference type="SAM" id="Phobius"/>
    </source>
</evidence>
<evidence type="ECO:0000313" key="3">
    <source>
        <dbReference type="Proteomes" id="UP000800035"/>
    </source>
</evidence>
<dbReference type="PANTHER" id="PTHR37540">
    <property type="entry name" value="TRANSCRIPTION FACTOR (ACR-2), PUTATIVE-RELATED-RELATED"/>
    <property type="match status" value="1"/>
</dbReference>
<keyword evidence="1" id="KW-0472">Membrane</keyword>
<name>A0A6A5TH66_9PLEO</name>
<keyword evidence="1" id="KW-1133">Transmembrane helix</keyword>
<reference evidence="2" key="1">
    <citation type="journal article" date="2020" name="Stud. Mycol.">
        <title>101 Dothideomycetes genomes: a test case for predicting lifestyles and emergence of pathogens.</title>
        <authorList>
            <person name="Haridas S."/>
            <person name="Albert R."/>
            <person name="Binder M."/>
            <person name="Bloem J."/>
            <person name="Labutti K."/>
            <person name="Salamov A."/>
            <person name="Andreopoulos B."/>
            <person name="Baker S."/>
            <person name="Barry K."/>
            <person name="Bills G."/>
            <person name="Bluhm B."/>
            <person name="Cannon C."/>
            <person name="Castanera R."/>
            <person name="Culley D."/>
            <person name="Daum C."/>
            <person name="Ezra D."/>
            <person name="Gonzalez J."/>
            <person name="Henrissat B."/>
            <person name="Kuo A."/>
            <person name="Liang C."/>
            <person name="Lipzen A."/>
            <person name="Lutzoni F."/>
            <person name="Magnuson J."/>
            <person name="Mondo S."/>
            <person name="Nolan M."/>
            <person name="Ohm R."/>
            <person name="Pangilinan J."/>
            <person name="Park H.-J."/>
            <person name="Ramirez L."/>
            <person name="Alfaro M."/>
            <person name="Sun H."/>
            <person name="Tritt A."/>
            <person name="Yoshinaga Y."/>
            <person name="Zwiers L.-H."/>
            <person name="Turgeon B."/>
            <person name="Goodwin S."/>
            <person name="Spatafora J."/>
            <person name="Crous P."/>
            <person name="Grigoriev I."/>
        </authorList>
    </citation>
    <scope>NUCLEOTIDE SEQUENCE</scope>
    <source>
        <strain evidence="2">CBS 675.92</strain>
    </source>
</reference>
<dbReference type="EMBL" id="ML977012">
    <property type="protein sequence ID" value="KAF1952125.1"/>
    <property type="molecule type" value="Genomic_DNA"/>
</dbReference>